<dbReference type="Proteomes" id="UP001385951">
    <property type="component" value="Unassembled WGS sequence"/>
</dbReference>
<proteinExistence type="predicted"/>
<dbReference type="AlphaFoldDB" id="A0AAW0G7G2"/>
<accession>A0AAW0G7G2</accession>
<organism evidence="1 2">
    <name type="scientific">Cerrena zonata</name>
    <dbReference type="NCBI Taxonomy" id="2478898"/>
    <lineage>
        <taxon>Eukaryota</taxon>
        <taxon>Fungi</taxon>
        <taxon>Dikarya</taxon>
        <taxon>Basidiomycota</taxon>
        <taxon>Agaricomycotina</taxon>
        <taxon>Agaricomycetes</taxon>
        <taxon>Polyporales</taxon>
        <taxon>Cerrenaceae</taxon>
        <taxon>Cerrena</taxon>
    </lineage>
</organism>
<gene>
    <name evidence="1" type="ORF">QCA50_009353</name>
</gene>
<evidence type="ECO:0000313" key="1">
    <source>
        <dbReference type="EMBL" id="KAK7687482.1"/>
    </source>
</evidence>
<reference evidence="1 2" key="1">
    <citation type="submission" date="2022-09" db="EMBL/GenBank/DDBJ databases">
        <authorList>
            <person name="Palmer J.M."/>
        </authorList>
    </citation>
    <scope>NUCLEOTIDE SEQUENCE [LARGE SCALE GENOMIC DNA]</scope>
    <source>
        <strain evidence="1 2">DSM 7382</strain>
    </source>
</reference>
<protein>
    <submittedName>
        <fullName evidence="1">Uncharacterized protein</fullName>
    </submittedName>
</protein>
<comment type="caution">
    <text evidence="1">The sequence shown here is derived from an EMBL/GenBank/DDBJ whole genome shotgun (WGS) entry which is preliminary data.</text>
</comment>
<sequence length="78" mass="8888">MARLWNLMSKLKVKQQVKILKEVNKILLKEAKLQACMIESIIKYSGSVMSEGTLVYQSVLLLGSIVKKWHLIDGETKL</sequence>
<name>A0AAW0G7G2_9APHY</name>
<evidence type="ECO:0000313" key="2">
    <source>
        <dbReference type="Proteomes" id="UP001385951"/>
    </source>
</evidence>
<keyword evidence="2" id="KW-1185">Reference proteome</keyword>
<dbReference type="EMBL" id="JASBNA010000013">
    <property type="protein sequence ID" value="KAK7687482.1"/>
    <property type="molecule type" value="Genomic_DNA"/>
</dbReference>